<keyword evidence="9" id="KW-0460">Magnesium</keyword>
<protein>
    <recommendedName>
        <fullName evidence="3">tRNA threonylcarbamoyladenosine biosynthesis protein TsaE</fullName>
    </recommendedName>
    <alternativeName>
        <fullName evidence="10">t(6)A37 threonylcarbamoyladenosine biosynthesis protein TsaE</fullName>
    </alternativeName>
</protein>
<comment type="caution">
    <text evidence="11">The sequence shown here is derived from an EMBL/GenBank/DDBJ whole genome shotgun (WGS) entry which is preliminary data.</text>
</comment>
<dbReference type="InterPro" id="IPR003442">
    <property type="entry name" value="T6A_TsaE"/>
</dbReference>
<evidence type="ECO:0000256" key="4">
    <source>
        <dbReference type="ARBA" id="ARBA00022490"/>
    </source>
</evidence>
<keyword evidence="7" id="KW-0547">Nucleotide-binding</keyword>
<evidence type="ECO:0000256" key="5">
    <source>
        <dbReference type="ARBA" id="ARBA00022694"/>
    </source>
</evidence>
<evidence type="ECO:0000256" key="6">
    <source>
        <dbReference type="ARBA" id="ARBA00022723"/>
    </source>
</evidence>
<evidence type="ECO:0000256" key="9">
    <source>
        <dbReference type="ARBA" id="ARBA00022842"/>
    </source>
</evidence>
<name>A0A9X2B6U8_9GAMM</name>
<dbReference type="GO" id="GO:0046872">
    <property type="term" value="F:metal ion binding"/>
    <property type="evidence" value="ECO:0007669"/>
    <property type="project" value="UniProtKB-KW"/>
</dbReference>
<proteinExistence type="inferred from homology"/>
<dbReference type="NCBIfam" id="TIGR00150">
    <property type="entry name" value="T6A_YjeE"/>
    <property type="match status" value="1"/>
</dbReference>
<keyword evidence="4" id="KW-0963">Cytoplasm</keyword>
<gene>
    <name evidence="11" type="primary">tsaE</name>
    <name evidence="11" type="ORF">MKI79_10450</name>
</gene>
<evidence type="ECO:0000256" key="2">
    <source>
        <dbReference type="ARBA" id="ARBA00007599"/>
    </source>
</evidence>
<evidence type="ECO:0000256" key="3">
    <source>
        <dbReference type="ARBA" id="ARBA00019010"/>
    </source>
</evidence>
<comment type="subcellular location">
    <subcellularLocation>
        <location evidence="1">Cytoplasm</location>
    </subcellularLocation>
</comment>
<dbReference type="GO" id="GO:0002949">
    <property type="term" value="P:tRNA threonylcarbamoyladenosine modification"/>
    <property type="evidence" value="ECO:0007669"/>
    <property type="project" value="InterPro"/>
</dbReference>
<evidence type="ECO:0000256" key="10">
    <source>
        <dbReference type="ARBA" id="ARBA00032441"/>
    </source>
</evidence>
<evidence type="ECO:0000256" key="8">
    <source>
        <dbReference type="ARBA" id="ARBA00022840"/>
    </source>
</evidence>
<comment type="similarity">
    <text evidence="2">Belongs to the TsaE family.</text>
</comment>
<reference evidence="11" key="1">
    <citation type="submission" date="2022-02" db="EMBL/GenBank/DDBJ databases">
        <title>Acinetobacter A3.8 sp. nov., isolated from Sediment (Zhairuo Island).</title>
        <authorList>
            <person name="Zheng K."/>
        </authorList>
    </citation>
    <scope>NUCLEOTIDE SEQUENCE</scope>
    <source>
        <strain evidence="11">A3.8</strain>
    </source>
</reference>
<dbReference type="PANTHER" id="PTHR33540:SF2">
    <property type="entry name" value="TRNA THREONYLCARBAMOYLADENOSINE BIOSYNTHESIS PROTEIN TSAE"/>
    <property type="match status" value="1"/>
</dbReference>
<evidence type="ECO:0000313" key="12">
    <source>
        <dbReference type="Proteomes" id="UP001139701"/>
    </source>
</evidence>
<keyword evidence="6" id="KW-0479">Metal-binding</keyword>
<dbReference type="Gene3D" id="3.40.50.300">
    <property type="entry name" value="P-loop containing nucleotide triphosphate hydrolases"/>
    <property type="match status" value="1"/>
</dbReference>
<dbReference type="Proteomes" id="UP001139701">
    <property type="component" value="Unassembled WGS sequence"/>
</dbReference>
<evidence type="ECO:0000313" key="11">
    <source>
        <dbReference type="EMBL" id="MCJ8147306.1"/>
    </source>
</evidence>
<evidence type="ECO:0000256" key="1">
    <source>
        <dbReference type="ARBA" id="ARBA00004496"/>
    </source>
</evidence>
<keyword evidence="8" id="KW-0067">ATP-binding</keyword>
<evidence type="ECO:0000256" key="7">
    <source>
        <dbReference type="ARBA" id="ARBA00022741"/>
    </source>
</evidence>
<dbReference type="EMBL" id="JAKUML010000018">
    <property type="protein sequence ID" value="MCJ8147306.1"/>
    <property type="molecule type" value="Genomic_DNA"/>
</dbReference>
<keyword evidence="5" id="KW-0819">tRNA processing</keyword>
<dbReference type="GO" id="GO:0005524">
    <property type="term" value="F:ATP binding"/>
    <property type="evidence" value="ECO:0007669"/>
    <property type="project" value="UniProtKB-KW"/>
</dbReference>
<dbReference type="SUPFAM" id="SSF52540">
    <property type="entry name" value="P-loop containing nucleoside triphosphate hydrolases"/>
    <property type="match status" value="1"/>
</dbReference>
<dbReference type="RefSeq" id="WP_241573168.1">
    <property type="nucleotide sequence ID" value="NZ_JAKUML010000018.1"/>
</dbReference>
<keyword evidence="12" id="KW-1185">Reference proteome</keyword>
<organism evidence="11 12">
    <name type="scientific">Acinetobacter sedimenti</name>
    <dbReference type="NCBI Taxonomy" id="2919922"/>
    <lineage>
        <taxon>Bacteria</taxon>
        <taxon>Pseudomonadati</taxon>
        <taxon>Pseudomonadota</taxon>
        <taxon>Gammaproteobacteria</taxon>
        <taxon>Moraxellales</taxon>
        <taxon>Moraxellaceae</taxon>
        <taxon>Acinetobacter</taxon>
    </lineage>
</organism>
<dbReference type="InterPro" id="IPR027417">
    <property type="entry name" value="P-loop_NTPase"/>
</dbReference>
<dbReference type="GO" id="GO:0005737">
    <property type="term" value="C:cytoplasm"/>
    <property type="evidence" value="ECO:0007669"/>
    <property type="project" value="UniProtKB-SubCell"/>
</dbReference>
<accession>A0A9X2B6U8</accession>
<dbReference type="AlphaFoldDB" id="A0A9X2B6U8"/>
<sequence>MSISLSTPYSQARFHLHNESDSQQLAQTLAQHVVSGVVFLIGDLGAGKTTLTRYWIQALGHQGAVKSPTYTLVEPYHLASKNIYHFDLYRLQDPYELELMGIRDYLEEKNSLLLIEWPSKGEGVLRAPDITIELTANDDEIRLITIHAPQQIIGAIEHDINTHGFNGDAE</sequence>
<dbReference type="Pfam" id="PF02367">
    <property type="entry name" value="TsaE"/>
    <property type="match status" value="1"/>
</dbReference>
<dbReference type="PANTHER" id="PTHR33540">
    <property type="entry name" value="TRNA THREONYLCARBAMOYLADENOSINE BIOSYNTHESIS PROTEIN TSAE"/>
    <property type="match status" value="1"/>
</dbReference>